<feature type="transmembrane region" description="Helical" evidence="1">
    <location>
        <begin position="94"/>
        <end position="116"/>
    </location>
</feature>
<dbReference type="SUPFAM" id="SSF158560">
    <property type="entry name" value="BH3980-like"/>
    <property type="match status" value="1"/>
</dbReference>
<keyword evidence="3" id="KW-1185">Reference proteome</keyword>
<feature type="transmembrane region" description="Helical" evidence="1">
    <location>
        <begin position="176"/>
        <end position="194"/>
    </location>
</feature>
<dbReference type="RefSeq" id="WP_188431335.1">
    <property type="nucleotide sequence ID" value="NZ_BMEX01000004.1"/>
</dbReference>
<reference evidence="3" key="1">
    <citation type="journal article" date="2019" name="Int. J. Syst. Evol. Microbiol.">
        <title>The Global Catalogue of Microorganisms (GCM) 10K type strain sequencing project: providing services to taxonomists for standard genome sequencing and annotation.</title>
        <authorList>
            <consortium name="The Broad Institute Genomics Platform"/>
            <consortium name="The Broad Institute Genome Sequencing Center for Infectious Disease"/>
            <person name="Wu L."/>
            <person name="Ma J."/>
        </authorList>
    </citation>
    <scope>NUCLEOTIDE SEQUENCE [LARGE SCALE GENOMIC DNA]</scope>
    <source>
        <strain evidence="3">CGMCC 1.12404</strain>
    </source>
</reference>
<keyword evidence="1" id="KW-0812">Transmembrane</keyword>
<dbReference type="InterPro" id="IPR009214">
    <property type="entry name" value="DUF1129"/>
</dbReference>
<dbReference type="PANTHER" id="PTHR41307">
    <property type="entry name" value="MEMBRANE PROTEIN-RELATED"/>
    <property type="match status" value="1"/>
</dbReference>
<evidence type="ECO:0000313" key="3">
    <source>
        <dbReference type="Proteomes" id="UP000617979"/>
    </source>
</evidence>
<keyword evidence="1" id="KW-0472">Membrane</keyword>
<feature type="transmembrane region" description="Helical" evidence="1">
    <location>
        <begin position="206"/>
        <end position="225"/>
    </location>
</feature>
<dbReference type="Proteomes" id="UP000617979">
    <property type="component" value="Unassembled WGS sequence"/>
</dbReference>
<organism evidence="2 3">
    <name type="scientific">Kroppenstedtia guangzhouensis</name>
    <dbReference type="NCBI Taxonomy" id="1274356"/>
    <lineage>
        <taxon>Bacteria</taxon>
        <taxon>Bacillati</taxon>
        <taxon>Bacillota</taxon>
        <taxon>Bacilli</taxon>
        <taxon>Bacillales</taxon>
        <taxon>Thermoactinomycetaceae</taxon>
        <taxon>Kroppenstedtia</taxon>
    </lineage>
</organism>
<dbReference type="Gene3D" id="1.10.1900.10">
    <property type="entry name" value="c-terminal domain of poly(a) binding protein"/>
    <property type="match status" value="1"/>
</dbReference>
<protein>
    <recommendedName>
        <fullName evidence="4">DUF1129 domain-containing protein</fullName>
    </recommendedName>
</protein>
<dbReference type="Pfam" id="PF06570">
    <property type="entry name" value="DUF1129"/>
    <property type="match status" value="1"/>
</dbReference>
<proteinExistence type="predicted"/>
<dbReference type="PANTHER" id="PTHR41307:SF1">
    <property type="entry name" value="MEMBRANE PROTEIN"/>
    <property type="match status" value="1"/>
</dbReference>
<dbReference type="EMBL" id="BMEX01000004">
    <property type="protein sequence ID" value="GGA42350.1"/>
    <property type="molecule type" value="Genomic_DNA"/>
</dbReference>
<gene>
    <name evidence="2" type="ORF">GCM10007416_14170</name>
</gene>
<evidence type="ECO:0000256" key="1">
    <source>
        <dbReference type="SAM" id="Phobius"/>
    </source>
</evidence>
<comment type="caution">
    <text evidence="2">The sequence shown here is derived from an EMBL/GenBank/DDBJ whole genome shotgun (WGS) entry which is preliminary data.</text>
</comment>
<accession>A0ABQ1GEV7</accession>
<name>A0ABQ1GEV7_9BACL</name>
<sequence>MNTDEMIQMNNQLREKLTPKNREYYEKMLLYLRSSPVPQHQTEELLLEWLEHLLEAEKQGKTALEVFGPDPQEYCEEVVEAMPERGWASLGKEILFIAWLGLTWTFLVHGVLGITFQLVGEWWEIPFREGYGPDQLSLLFVVQILWLFFFIQWVFHHFRKTAFSEEEKDVRQNLKLGFISAIGLGLVWLLEFWLDRWLSLPTIPLSPVMSIILWAVFYSVYRLWIRKLDF</sequence>
<evidence type="ECO:0008006" key="4">
    <source>
        <dbReference type="Google" id="ProtNLM"/>
    </source>
</evidence>
<keyword evidence="1" id="KW-1133">Transmembrane helix</keyword>
<evidence type="ECO:0000313" key="2">
    <source>
        <dbReference type="EMBL" id="GGA42350.1"/>
    </source>
</evidence>
<feature type="transmembrane region" description="Helical" evidence="1">
    <location>
        <begin position="136"/>
        <end position="155"/>
    </location>
</feature>